<dbReference type="PANTHER" id="PTHR46698">
    <property type="entry name" value="CROSSVEINLESS 2"/>
    <property type="match status" value="1"/>
</dbReference>
<dbReference type="SMART" id="SM00214">
    <property type="entry name" value="VWC"/>
    <property type="match status" value="5"/>
</dbReference>
<feature type="domain" description="VWFC" evidence="5">
    <location>
        <begin position="265"/>
        <end position="322"/>
    </location>
</feature>
<keyword evidence="7" id="KW-1185">Reference proteome</keyword>
<dbReference type="RefSeq" id="XP_014471557.1">
    <property type="nucleotide sequence ID" value="XM_014616071.1"/>
</dbReference>
<feature type="domain" description="VWFC" evidence="5">
    <location>
        <begin position="329"/>
        <end position="391"/>
    </location>
</feature>
<protein>
    <submittedName>
        <fullName evidence="8">BMP-binding endothelial regulator protein isoform X1</fullName>
    </submittedName>
</protein>
<dbReference type="PROSITE" id="PS50184">
    <property type="entry name" value="VWFC_2"/>
    <property type="match status" value="3"/>
</dbReference>
<keyword evidence="3" id="KW-0732">Signal</keyword>
<dbReference type="InterPro" id="IPR014853">
    <property type="entry name" value="VWF/SSPO/ZAN-like_Cys-rich_dom"/>
</dbReference>
<dbReference type="InterPro" id="IPR001007">
    <property type="entry name" value="VWF_dom"/>
</dbReference>
<dbReference type="Gene3D" id="6.20.200.20">
    <property type="match status" value="4"/>
</dbReference>
<comment type="subcellular location">
    <subcellularLocation>
        <location evidence="1">Secreted</location>
    </subcellularLocation>
</comment>
<dbReference type="Pfam" id="PF08742">
    <property type="entry name" value="C8"/>
    <property type="match status" value="1"/>
</dbReference>
<dbReference type="Pfam" id="PF00093">
    <property type="entry name" value="VWC"/>
    <property type="match status" value="3"/>
</dbReference>
<feature type="domain" description="VWFC" evidence="5">
    <location>
        <begin position="193"/>
        <end position="254"/>
    </location>
</feature>
<dbReference type="PANTHER" id="PTHR46698:SF4">
    <property type="entry name" value="CROSSVEINLESS 2"/>
    <property type="match status" value="1"/>
</dbReference>
<reference evidence="8" key="1">
    <citation type="submission" date="2025-08" db="UniProtKB">
        <authorList>
            <consortium name="RefSeq"/>
        </authorList>
    </citation>
    <scope>IDENTIFICATION</scope>
</reference>
<evidence type="ECO:0000256" key="2">
    <source>
        <dbReference type="ARBA" id="ARBA00022525"/>
    </source>
</evidence>
<evidence type="ECO:0000259" key="6">
    <source>
        <dbReference type="PROSITE" id="PS51233"/>
    </source>
</evidence>
<dbReference type="PROSITE" id="PS51233">
    <property type="entry name" value="VWFD"/>
    <property type="match status" value="1"/>
</dbReference>
<gene>
    <name evidence="8" type="primary">LOC106742772</name>
</gene>
<dbReference type="GeneID" id="106742772"/>
<evidence type="ECO:0000313" key="7">
    <source>
        <dbReference type="Proteomes" id="UP000515204"/>
    </source>
</evidence>
<evidence type="ECO:0000259" key="5">
    <source>
        <dbReference type="PROSITE" id="PS50184"/>
    </source>
</evidence>
<keyword evidence="2" id="KW-0964">Secreted</keyword>
<dbReference type="SMART" id="SM00216">
    <property type="entry name" value="VWD"/>
    <property type="match status" value="1"/>
</dbReference>
<dbReference type="SUPFAM" id="SSF57603">
    <property type="entry name" value="FnI-like domain"/>
    <property type="match status" value="5"/>
</dbReference>
<dbReference type="GO" id="GO:0005576">
    <property type="term" value="C:extracellular region"/>
    <property type="evidence" value="ECO:0007669"/>
    <property type="project" value="UniProtKB-SubCell"/>
</dbReference>
<organism evidence="7 8">
    <name type="scientific">Dinoponera quadriceps</name>
    <name type="common">South American ant</name>
    <dbReference type="NCBI Taxonomy" id="609295"/>
    <lineage>
        <taxon>Eukaryota</taxon>
        <taxon>Metazoa</taxon>
        <taxon>Ecdysozoa</taxon>
        <taxon>Arthropoda</taxon>
        <taxon>Hexapoda</taxon>
        <taxon>Insecta</taxon>
        <taxon>Pterygota</taxon>
        <taxon>Neoptera</taxon>
        <taxon>Endopterygota</taxon>
        <taxon>Hymenoptera</taxon>
        <taxon>Apocrita</taxon>
        <taxon>Aculeata</taxon>
        <taxon>Formicoidea</taxon>
        <taxon>Formicidae</taxon>
        <taxon>Ponerinae</taxon>
        <taxon>Ponerini</taxon>
        <taxon>Dinoponera</taxon>
    </lineage>
</organism>
<dbReference type="OrthoDB" id="6019304at2759"/>
<feature type="domain" description="VWFD" evidence="6">
    <location>
        <begin position="395"/>
        <end position="567"/>
    </location>
</feature>
<dbReference type="Pfam" id="PF00094">
    <property type="entry name" value="VWD"/>
    <property type="match status" value="1"/>
</dbReference>
<dbReference type="InterPro" id="IPR052424">
    <property type="entry name" value="Kielin_Chordin-BMP_Reg"/>
</dbReference>
<keyword evidence="4" id="KW-0677">Repeat</keyword>
<dbReference type="CTD" id="45280"/>
<sequence length="669" mass="74740">MTSGVNCRRAAATQRKIQPRHLRNRRDVREPVLLHLNMELTRLPSIPLALALALAFLSTARRCVDASESIIGSRETCDVEGEDFTVDKKIPNTRCFNCICKNGFVECVKQQCPSIEGCYTLLDPPDNECCHRCTGCMRDGYYHESDTTWTDKKDPCRVFTCKSGIITESKLRCYTPCSNPTPAAPGQCCPVCAGCLVNGQKVTAERSVTTTEDPCVTCECNNGQLTCAKQACPTLNCPASKIIHAPGECCPHCRGSRRFLQPPKGACMVGTMLYTSGKQFYADHCTPCTCINSTVSCVKETCPVLECPREYQTAGRCCPQCPIIEESRSSCVYNGKVREDGETWKLDSCKTCACSQGKVRCARLMCPPINEPCPPNTKLERPKDQCCARCVESDGVCRVFGDPHYRTFDGKFYTFKGPCKYQLVNDCVGRTFSIRVTNDARSTKSSAWTKTIAIKVGDLKVNLGQRMRVKVNGKKVDVPYAVANRLDINRTTDSIIVNTQIGIKVLWDGISYLEVSAPSSYRGRLCGLCGNFNSNAKDDFTTRRGRLLTDVQQFGQSWTVGARKACVRARPGNVDGKEGRCKGRKDHRLCNRLRSQIFDACHKKVNPMMYYKACLQDMCECPTEHCFCESFVAYVHECQRLGIQLPHWRKATKCRTVWEQPASLVRRLH</sequence>
<dbReference type="Proteomes" id="UP000515204">
    <property type="component" value="Unplaced"/>
</dbReference>
<proteinExistence type="predicted"/>
<dbReference type="GO" id="GO:0030513">
    <property type="term" value="P:positive regulation of BMP signaling pathway"/>
    <property type="evidence" value="ECO:0007669"/>
    <property type="project" value="TreeGrafter"/>
</dbReference>
<dbReference type="GO" id="GO:0036122">
    <property type="term" value="F:BMP binding"/>
    <property type="evidence" value="ECO:0007669"/>
    <property type="project" value="TreeGrafter"/>
</dbReference>
<evidence type="ECO:0000313" key="8">
    <source>
        <dbReference type="RefSeq" id="XP_014471557.1"/>
    </source>
</evidence>
<dbReference type="SMART" id="SM00215">
    <property type="entry name" value="VWC_out"/>
    <property type="match status" value="3"/>
</dbReference>
<evidence type="ECO:0000256" key="1">
    <source>
        <dbReference type="ARBA" id="ARBA00004613"/>
    </source>
</evidence>
<dbReference type="SMART" id="SM00832">
    <property type="entry name" value="C8"/>
    <property type="match status" value="1"/>
</dbReference>
<accession>A0A6P3X045</accession>
<evidence type="ECO:0000256" key="3">
    <source>
        <dbReference type="ARBA" id="ARBA00022729"/>
    </source>
</evidence>
<evidence type="ECO:0000256" key="4">
    <source>
        <dbReference type="ARBA" id="ARBA00022737"/>
    </source>
</evidence>
<dbReference type="PROSITE" id="PS01208">
    <property type="entry name" value="VWFC_1"/>
    <property type="match status" value="2"/>
</dbReference>
<dbReference type="InterPro" id="IPR001846">
    <property type="entry name" value="VWF_type-D"/>
</dbReference>
<name>A0A6P3X045_DINQU</name>
<dbReference type="AlphaFoldDB" id="A0A6P3X045"/>
<dbReference type="KEGG" id="dqu:106742772"/>